<sequence>MSTNLPSVGILASGRGSNCEAILQAIAEGTLAAQANLILSDNPKAGVLELGSKFNVPARYLDPGRPRARLTPDCEPRYARALQEADVEWVILAGFMRILSKDFLSQFPDRVVNIHPSLLPSFPGLDGVGQAFAHGVKVTGCTVHFVDAGMDTGPIIHQKAIDVLPGDTEASLRKRLLTHEHRTYVEALQILMSKRYDRQGRRVVIHS</sequence>
<evidence type="ECO:0000256" key="6">
    <source>
        <dbReference type="HAMAP-Rule" id="MF_01930"/>
    </source>
</evidence>
<feature type="domain" description="Formyl transferase N-terminal" evidence="7">
    <location>
        <begin position="10"/>
        <end position="188"/>
    </location>
</feature>
<evidence type="ECO:0000256" key="5">
    <source>
        <dbReference type="ARBA" id="ARBA00047664"/>
    </source>
</evidence>
<comment type="caution">
    <text evidence="8">The sequence shown here is derived from an EMBL/GenBank/DDBJ whole genome shotgun (WGS) entry which is preliminary data.</text>
</comment>
<feature type="binding site" evidence="6">
    <location>
        <begin position="96"/>
        <end position="99"/>
    </location>
    <ligand>
        <name>(6R)-10-formyltetrahydrofolate</name>
        <dbReference type="ChEBI" id="CHEBI:195366"/>
    </ligand>
</feature>
<evidence type="ECO:0000313" key="8">
    <source>
        <dbReference type="EMBL" id="NNF05666.1"/>
    </source>
</evidence>
<keyword evidence="2 6" id="KW-0808">Transferase</keyword>
<dbReference type="GO" id="GO:0006189">
    <property type="term" value="P:'de novo' IMP biosynthetic process"/>
    <property type="evidence" value="ECO:0007669"/>
    <property type="project" value="UniProtKB-UniRule"/>
</dbReference>
<dbReference type="SUPFAM" id="SSF53328">
    <property type="entry name" value="Formyltransferase"/>
    <property type="match status" value="1"/>
</dbReference>
<comment type="catalytic activity">
    <reaction evidence="5 6">
        <text>N(1)-(5-phospho-beta-D-ribosyl)glycinamide + (6R)-10-formyltetrahydrofolate = N(2)-formyl-N(1)-(5-phospho-beta-D-ribosyl)glycinamide + (6S)-5,6,7,8-tetrahydrofolate + H(+)</text>
        <dbReference type="Rhea" id="RHEA:15053"/>
        <dbReference type="ChEBI" id="CHEBI:15378"/>
        <dbReference type="ChEBI" id="CHEBI:57453"/>
        <dbReference type="ChEBI" id="CHEBI:143788"/>
        <dbReference type="ChEBI" id="CHEBI:147286"/>
        <dbReference type="ChEBI" id="CHEBI:195366"/>
        <dbReference type="EC" id="2.1.2.2"/>
    </reaction>
</comment>
<feature type="binding site" evidence="6">
    <location>
        <position position="113"/>
    </location>
    <ligand>
        <name>(6R)-10-formyltetrahydrofolate</name>
        <dbReference type="ChEBI" id="CHEBI:195366"/>
    </ligand>
</feature>
<dbReference type="InterPro" id="IPR002376">
    <property type="entry name" value="Formyl_transf_N"/>
</dbReference>
<feature type="binding site" evidence="6">
    <location>
        <position position="69"/>
    </location>
    <ligand>
        <name>(6R)-10-formyltetrahydrofolate</name>
        <dbReference type="ChEBI" id="CHEBI:195366"/>
    </ligand>
</feature>
<dbReference type="GO" id="GO:0005737">
    <property type="term" value="C:cytoplasm"/>
    <property type="evidence" value="ECO:0007669"/>
    <property type="project" value="TreeGrafter"/>
</dbReference>
<comment type="function">
    <text evidence="6">Catalyzes the transfer of a formyl group from 10-formyltetrahydrofolate to 5-phospho-ribosyl-glycinamide (GAR), producing 5-phospho-ribosyl-N-formylglycinamide (FGAR) and tetrahydrofolate.</text>
</comment>
<gene>
    <name evidence="6" type="primary">purN</name>
    <name evidence="8" type="ORF">HKN21_02785</name>
</gene>
<dbReference type="EC" id="2.1.2.2" evidence="6"/>
<dbReference type="Proteomes" id="UP000547674">
    <property type="component" value="Unassembled WGS sequence"/>
</dbReference>
<dbReference type="HAMAP" id="MF_01930">
    <property type="entry name" value="PurN"/>
    <property type="match status" value="1"/>
</dbReference>
<dbReference type="Pfam" id="PF00551">
    <property type="entry name" value="Formyl_trans_N"/>
    <property type="match status" value="1"/>
</dbReference>
<dbReference type="CDD" id="cd08645">
    <property type="entry name" value="FMT_core_GART"/>
    <property type="match status" value="1"/>
</dbReference>
<evidence type="ECO:0000256" key="3">
    <source>
        <dbReference type="ARBA" id="ARBA00022755"/>
    </source>
</evidence>
<protein>
    <recommendedName>
        <fullName evidence="6">Phosphoribosylglycinamide formyltransferase</fullName>
        <ecNumber evidence="6">2.1.2.2</ecNumber>
    </recommendedName>
    <alternativeName>
        <fullName evidence="6">5'-phosphoribosylglycinamide transformylase</fullName>
    </alternativeName>
    <alternativeName>
        <fullName evidence="6">GAR transformylase</fullName>
        <shortName evidence="6">GART</shortName>
    </alternativeName>
</protein>
<dbReference type="PANTHER" id="PTHR43369">
    <property type="entry name" value="PHOSPHORIBOSYLGLYCINAMIDE FORMYLTRANSFERASE"/>
    <property type="match status" value="1"/>
</dbReference>
<dbReference type="PANTHER" id="PTHR43369:SF2">
    <property type="entry name" value="PHOSPHORIBOSYLGLYCINAMIDE FORMYLTRANSFERASE"/>
    <property type="match status" value="1"/>
</dbReference>
<dbReference type="InterPro" id="IPR036477">
    <property type="entry name" value="Formyl_transf_N_sf"/>
</dbReference>
<feature type="binding site" evidence="6">
    <location>
        <begin position="16"/>
        <end position="18"/>
    </location>
    <ligand>
        <name>N(1)-(5-phospho-beta-D-ribosyl)glycinamide</name>
        <dbReference type="ChEBI" id="CHEBI:143788"/>
    </ligand>
</feature>
<comment type="pathway">
    <text evidence="1 6">Purine metabolism; IMP biosynthesis via de novo pathway; N(2)-formyl-N(1)-(5-phospho-D-ribosyl)glycinamide from N(1)-(5-phospho-D-ribosyl)glycinamide (10-formyl THF route): step 1/1.</text>
</comment>
<evidence type="ECO:0000256" key="1">
    <source>
        <dbReference type="ARBA" id="ARBA00005054"/>
    </source>
</evidence>
<comment type="similarity">
    <text evidence="4 6">Belongs to the GART family.</text>
</comment>
<reference evidence="8 9" key="1">
    <citation type="submission" date="2020-03" db="EMBL/GenBank/DDBJ databases">
        <title>Metabolic flexibility allows generalist bacteria to become dominant in a frequently disturbed ecosystem.</title>
        <authorList>
            <person name="Chen Y.-J."/>
            <person name="Leung P.M."/>
            <person name="Bay S.K."/>
            <person name="Hugenholtz P."/>
            <person name="Kessler A.J."/>
            <person name="Shelley G."/>
            <person name="Waite D.W."/>
            <person name="Cook P.L."/>
            <person name="Greening C."/>
        </authorList>
    </citation>
    <scope>NUCLEOTIDE SEQUENCE [LARGE SCALE GENOMIC DNA]</scope>
    <source>
        <strain evidence="8">SS_bin_28</strain>
    </source>
</reference>
<proteinExistence type="inferred from homology"/>
<dbReference type="UniPathway" id="UPA00074">
    <property type="reaction ID" value="UER00126"/>
</dbReference>
<feature type="active site" description="Proton donor" evidence="6">
    <location>
        <position position="115"/>
    </location>
</feature>
<dbReference type="EMBL" id="JABDJR010000102">
    <property type="protein sequence ID" value="NNF05666.1"/>
    <property type="molecule type" value="Genomic_DNA"/>
</dbReference>
<evidence type="ECO:0000313" key="9">
    <source>
        <dbReference type="Proteomes" id="UP000547674"/>
    </source>
</evidence>
<dbReference type="NCBIfam" id="TIGR00639">
    <property type="entry name" value="PurN"/>
    <property type="match status" value="1"/>
</dbReference>
<evidence type="ECO:0000256" key="4">
    <source>
        <dbReference type="ARBA" id="ARBA00038440"/>
    </source>
</evidence>
<organism evidence="8 9">
    <name type="scientific">Eiseniibacteriota bacterium</name>
    <dbReference type="NCBI Taxonomy" id="2212470"/>
    <lineage>
        <taxon>Bacteria</taxon>
        <taxon>Candidatus Eiseniibacteriota</taxon>
    </lineage>
</organism>
<feature type="site" description="Raises pKa of active site His" evidence="6">
    <location>
        <position position="151"/>
    </location>
</feature>
<dbReference type="Gene3D" id="3.40.50.170">
    <property type="entry name" value="Formyl transferase, N-terminal domain"/>
    <property type="match status" value="1"/>
</dbReference>
<dbReference type="PROSITE" id="PS00373">
    <property type="entry name" value="GART"/>
    <property type="match status" value="1"/>
</dbReference>
<dbReference type="InterPro" id="IPR004607">
    <property type="entry name" value="GART"/>
</dbReference>
<name>A0A7Y2E5S7_UNCEI</name>
<evidence type="ECO:0000256" key="2">
    <source>
        <dbReference type="ARBA" id="ARBA00022679"/>
    </source>
</evidence>
<dbReference type="GO" id="GO:0004644">
    <property type="term" value="F:phosphoribosylglycinamide formyltransferase activity"/>
    <property type="evidence" value="ECO:0007669"/>
    <property type="project" value="UniProtKB-UniRule"/>
</dbReference>
<evidence type="ECO:0000259" key="7">
    <source>
        <dbReference type="Pfam" id="PF00551"/>
    </source>
</evidence>
<dbReference type="InterPro" id="IPR001555">
    <property type="entry name" value="GART_AS"/>
</dbReference>
<accession>A0A7Y2E5S7</accession>
<dbReference type="AlphaFoldDB" id="A0A7Y2E5S7"/>
<keyword evidence="3 6" id="KW-0658">Purine biosynthesis</keyword>